<evidence type="ECO:0000256" key="1">
    <source>
        <dbReference type="ARBA" id="ARBA00022741"/>
    </source>
</evidence>
<dbReference type="Pfam" id="PF00005">
    <property type="entry name" value="ABC_tran"/>
    <property type="match status" value="2"/>
</dbReference>
<organism evidence="4 5">
    <name type="scientific">Leptospira interrogans serovar Australis str. 200703203</name>
    <dbReference type="NCBI Taxonomy" id="1085541"/>
    <lineage>
        <taxon>Bacteria</taxon>
        <taxon>Pseudomonadati</taxon>
        <taxon>Spirochaetota</taxon>
        <taxon>Spirochaetia</taxon>
        <taxon>Leptospirales</taxon>
        <taxon>Leptospiraceae</taxon>
        <taxon>Leptospira</taxon>
    </lineage>
</organism>
<dbReference type="InterPro" id="IPR003593">
    <property type="entry name" value="AAA+_ATPase"/>
</dbReference>
<feature type="domain" description="ABC transporter" evidence="3">
    <location>
        <begin position="317"/>
        <end position="535"/>
    </location>
</feature>
<dbReference type="SUPFAM" id="SSF52540">
    <property type="entry name" value="P-loop containing nucleoside triphosphate hydrolases"/>
    <property type="match status" value="2"/>
</dbReference>
<dbReference type="InterPro" id="IPR027417">
    <property type="entry name" value="P-loop_NTPase"/>
</dbReference>
<dbReference type="InterPro" id="IPR051309">
    <property type="entry name" value="ABCF_ATPase"/>
</dbReference>
<feature type="domain" description="ABC transporter" evidence="3">
    <location>
        <begin position="4"/>
        <end position="253"/>
    </location>
</feature>
<evidence type="ECO:0000313" key="5">
    <source>
        <dbReference type="Proteomes" id="UP000012220"/>
    </source>
</evidence>
<dbReference type="CDD" id="cd03221">
    <property type="entry name" value="ABCF_EF-3"/>
    <property type="match status" value="2"/>
</dbReference>
<dbReference type="InterPro" id="IPR017871">
    <property type="entry name" value="ABC_transporter-like_CS"/>
</dbReference>
<dbReference type="GO" id="GO:0016887">
    <property type="term" value="F:ATP hydrolysis activity"/>
    <property type="evidence" value="ECO:0007669"/>
    <property type="project" value="InterPro"/>
</dbReference>
<accession>N1US78</accession>
<evidence type="ECO:0000259" key="3">
    <source>
        <dbReference type="PROSITE" id="PS50893"/>
    </source>
</evidence>
<gene>
    <name evidence="4" type="ORF">LEP1GSC115_3810</name>
</gene>
<dbReference type="PANTHER" id="PTHR42855">
    <property type="entry name" value="ABC TRANSPORTER ATP-BINDING SUBUNIT"/>
    <property type="match status" value="1"/>
</dbReference>
<proteinExistence type="predicted"/>
<keyword evidence="2 4" id="KW-0067">ATP-binding</keyword>
<dbReference type="Gene3D" id="3.40.50.300">
    <property type="entry name" value="P-loop containing nucleotide triphosphate hydrolases"/>
    <property type="match status" value="2"/>
</dbReference>
<dbReference type="AlphaFoldDB" id="N1US78"/>
<dbReference type="GO" id="GO:0005524">
    <property type="term" value="F:ATP binding"/>
    <property type="evidence" value="ECO:0007669"/>
    <property type="project" value="UniProtKB-KW"/>
</dbReference>
<dbReference type="PANTHER" id="PTHR42855:SF1">
    <property type="entry name" value="ABC TRANSPORTER DOMAIN-CONTAINING PROTEIN"/>
    <property type="match status" value="1"/>
</dbReference>
<dbReference type="PROSITE" id="PS00211">
    <property type="entry name" value="ABC_TRANSPORTER_1"/>
    <property type="match status" value="1"/>
</dbReference>
<keyword evidence="1" id="KW-0547">Nucleotide-binding</keyword>
<dbReference type="FunFam" id="3.40.50.300:FF:000011">
    <property type="entry name" value="Putative ABC transporter ATP-binding component"/>
    <property type="match status" value="1"/>
</dbReference>
<evidence type="ECO:0000313" key="4">
    <source>
        <dbReference type="EMBL" id="EMY26516.1"/>
    </source>
</evidence>
<protein>
    <submittedName>
        <fullName evidence="4">ABC transporter, ATP-binding protein</fullName>
    </submittedName>
</protein>
<dbReference type="Proteomes" id="UP000012220">
    <property type="component" value="Unassembled WGS sequence"/>
</dbReference>
<evidence type="ECO:0000256" key="2">
    <source>
        <dbReference type="ARBA" id="ARBA00022840"/>
    </source>
</evidence>
<dbReference type="InterPro" id="IPR003439">
    <property type="entry name" value="ABC_transporter-like_ATP-bd"/>
</dbReference>
<name>N1US78_LEPIR</name>
<dbReference type="Pfam" id="PF12848">
    <property type="entry name" value="ABC_tran_Xtn"/>
    <property type="match status" value="1"/>
</dbReference>
<comment type="caution">
    <text evidence="4">The sequence shown here is derived from an EMBL/GenBank/DDBJ whole genome shotgun (WGS) entry which is preliminary data.</text>
</comment>
<dbReference type="BioCyc" id="LINT1085541:G11IQ-5481-MONOMER"/>
<dbReference type="PROSITE" id="PS50893">
    <property type="entry name" value="ABC_TRANSPORTER_2"/>
    <property type="match status" value="2"/>
</dbReference>
<sequence length="578" mass="66261">MNLISVDKISKEIGSKVLLNQISFGINEGEKIGILGINGSGKTTLLKMLAGIEVPDNGQILRNKILKIAVLSQSPSFDSNHTILEHIFSSQSPILKTIRSYESICERLGTGDSEVEKEYNRLMQEMDRLGAWELESWFRSILKELEILDLNVKMGSLSGGMLKKVVLVQTLIEESNLLVLDEPTNHLDVETILWLQDYLVETKKAILLVTHDRYFLEEVTDRILELESGNLNSFPGNFGFYLEKKAEAEVIREKTEQKEKQFLKKELEWLRRQPKARGTKQKGRTDRALEVLNRKKSGKEIVLDFSVSGKRLGKKILELKNVRKSYHKPIIYGFSYTFKNGERIGIVGPNGAGKSTLLDMIVGREKPDSGDVSVGMNTNFGYFDQVSKELSGDMRVIEYIKKECGMSIKMNDDRVLSAADMLELFLFDTRLQGGYIKNLSGGEKRRLYLVSILMTNPNFLILDEPTNDLDIRTLSVLEEFLAEFDGCVLVVSHDRYFMDRTVDYLFTFQGEGIVEKFPGNYSEYLEYTNYLNKQKEKKNRKLNPRKQILLKIKRNEFSTEKRTRSFGIRNFIVGKRRT</sequence>
<dbReference type="EMBL" id="AHNY02000087">
    <property type="protein sequence ID" value="EMY26516.1"/>
    <property type="molecule type" value="Genomic_DNA"/>
</dbReference>
<reference evidence="4 5" key="1">
    <citation type="submission" date="2013-02" db="EMBL/GenBank/DDBJ databases">
        <authorList>
            <person name="Harkins D.M."/>
            <person name="Durkin A.S."/>
            <person name="Brinkac L.M."/>
            <person name="Haft D.H."/>
            <person name="Selengut J.D."/>
            <person name="Sanka R."/>
            <person name="DePew J."/>
            <person name="Purushe J."/>
            <person name="Picardeau M."/>
            <person name="Werts C."/>
            <person name="Goarant C."/>
            <person name="Vinetz J.M."/>
            <person name="Sutton G.G."/>
            <person name="Nierman W.C."/>
            <person name="Fouts D.E."/>
        </authorList>
    </citation>
    <scope>NUCLEOTIDE SEQUENCE [LARGE SCALE GENOMIC DNA]</scope>
    <source>
        <strain evidence="4 5">200703203</strain>
    </source>
</reference>
<dbReference type="InterPro" id="IPR032781">
    <property type="entry name" value="ABC_tran_Xtn"/>
</dbReference>
<dbReference type="SMART" id="SM00382">
    <property type="entry name" value="AAA"/>
    <property type="match status" value="2"/>
</dbReference>